<reference evidence="3 4" key="1">
    <citation type="submission" date="2015-08" db="EMBL/GenBank/DDBJ databases">
        <title>Draft Genome Sequence of Bacillus vietnamensis UCD-SED5.</title>
        <authorList>
            <person name="Lee R.D."/>
            <person name="Jospin G."/>
            <person name="Lang J.M."/>
            <person name="Coil D.A."/>
            <person name="Eisen J.A."/>
        </authorList>
    </citation>
    <scope>NUCLEOTIDE SEQUENCE [LARGE SCALE GENOMIC DNA]</scope>
    <source>
        <strain evidence="3 4">UCD-SED5</strain>
    </source>
</reference>
<dbReference type="PATRIC" id="fig|218284.4.peg.464"/>
<evidence type="ECO:0000313" key="3">
    <source>
        <dbReference type="EMBL" id="KPL61462.1"/>
    </source>
</evidence>
<feature type="transmembrane region" description="Helical" evidence="1">
    <location>
        <begin position="121"/>
        <end position="138"/>
    </location>
</feature>
<feature type="transmembrane region" description="Helical" evidence="1">
    <location>
        <begin position="145"/>
        <end position="167"/>
    </location>
</feature>
<dbReference type="PANTHER" id="PTHR30590:SF2">
    <property type="entry name" value="INNER MEMBRANE PROTEIN"/>
    <property type="match status" value="1"/>
</dbReference>
<dbReference type="Proteomes" id="UP000050398">
    <property type="component" value="Unassembled WGS sequence"/>
</dbReference>
<feature type="transmembrane region" description="Helical" evidence="1">
    <location>
        <begin position="21"/>
        <end position="42"/>
    </location>
</feature>
<feature type="transmembrane region" description="Helical" evidence="1">
    <location>
        <begin position="62"/>
        <end position="82"/>
    </location>
</feature>
<feature type="transmembrane region" description="Helical" evidence="1">
    <location>
        <begin position="246"/>
        <end position="268"/>
    </location>
</feature>
<dbReference type="InterPro" id="IPR052529">
    <property type="entry name" value="Bact_Transport_Assoc"/>
</dbReference>
<evidence type="ECO:0000259" key="2">
    <source>
        <dbReference type="Pfam" id="PF04235"/>
    </source>
</evidence>
<dbReference type="Pfam" id="PF04235">
    <property type="entry name" value="DUF418"/>
    <property type="match status" value="1"/>
</dbReference>
<dbReference type="AlphaFoldDB" id="A0A0P6W6Z3"/>
<protein>
    <recommendedName>
        <fullName evidence="2">DUF418 domain-containing protein</fullName>
    </recommendedName>
</protein>
<gene>
    <name evidence="3" type="ORF">AM506_02200</name>
</gene>
<name>A0A0P6W6Z3_9BACI</name>
<feature type="transmembrane region" description="Helical" evidence="1">
    <location>
        <begin position="94"/>
        <end position="115"/>
    </location>
</feature>
<proteinExistence type="predicted"/>
<comment type="caution">
    <text evidence="3">The sequence shown here is derived from an EMBL/GenBank/DDBJ whole genome shotgun (WGS) entry which is preliminary data.</text>
</comment>
<feature type="transmembrane region" description="Helical" evidence="1">
    <location>
        <begin position="321"/>
        <end position="341"/>
    </location>
</feature>
<sequence>MNNLSPIEQKERIVSLDVIRGFSLLGIFIINMISFHSPFLYYDPYTWWKTPDDTALFPWIDVLVQASFYPLFAMMFGYGLGIQQQRAAMKGTSFYLFGVRRLVVLLGIGCIHAFLIWSGDILINYAVFGLILLGFMRLSGKALMWLGGLLFLMPQTFFSILLVLMTFSDPTGVTNYTNIAALQDSVASYASGSFGSIMAQRFQDWYMVNSPDNLLFLFLSILPMMMIGAGASKQQLLSKVRTHKKIWMITGGFTLLIGIIIKSLPLFFEPNFAYSYIQDFLGGPFLSVSYAIILSLLLLNEKMMKWSKPLASVGKMSLSNYLLQSTIGTLIFYSYGFGLYGEVTLTTGTMLAVGIYIIQVILSEIWLSRFRYGPVEKLWRVLSYGRSNVVKKGEV</sequence>
<feature type="transmembrane region" description="Helical" evidence="1">
    <location>
        <begin position="214"/>
        <end position="234"/>
    </location>
</feature>
<dbReference type="PANTHER" id="PTHR30590">
    <property type="entry name" value="INNER MEMBRANE PROTEIN"/>
    <property type="match status" value="1"/>
</dbReference>
<dbReference type="OrthoDB" id="9807744at2"/>
<keyword evidence="1" id="KW-1133">Transmembrane helix</keyword>
<dbReference type="RefSeq" id="WP_060670347.1">
    <property type="nucleotide sequence ID" value="NZ_LIXZ01000001.1"/>
</dbReference>
<keyword evidence="1" id="KW-0812">Transmembrane</keyword>
<dbReference type="EMBL" id="LIXZ01000001">
    <property type="protein sequence ID" value="KPL61462.1"/>
    <property type="molecule type" value="Genomic_DNA"/>
</dbReference>
<feature type="transmembrane region" description="Helical" evidence="1">
    <location>
        <begin position="347"/>
        <end position="367"/>
    </location>
</feature>
<organism evidence="3 4">
    <name type="scientific">Rossellomorea vietnamensis</name>
    <dbReference type="NCBI Taxonomy" id="218284"/>
    <lineage>
        <taxon>Bacteria</taxon>
        <taxon>Bacillati</taxon>
        <taxon>Bacillota</taxon>
        <taxon>Bacilli</taxon>
        <taxon>Bacillales</taxon>
        <taxon>Bacillaceae</taxon>
        <taxon>Rossellomorea</taxon>
    </lineage>
</organism>
<evidence type="ECO:0000313" key="4">
    <source>
        <dbReference type="Proteomes" id="UP000050398"/>
    </source>
</evidence>
<dbReference type="eggNOG" id="COG2311">
    <property type="taxonomic scope" value="Bacteria"/>
</dbReference>
<keyword evidence="1" id="KW-0472">Membrane</keyword>
<dbReference type="InterPro" id="IPR007349">
    <property type="entry name" value="DUF418"/>
</dbReference>
<evidence type="ECO:0000256" key="1">
    <source>
        <dbReference type="SAM" id="Phobius"/>
    </source>
</evidence>
<feature type="transmembrane region" description="Helical" evidence="1">
    <location>
        <begin position="280"/>
        <end position="300"/>
    </location>
</feature>
<feature type="domain" description="DUF418" evidence="2">
    <location>
        <begin position="233"/>
        <end position="385"/>
    </location>
</feature>
<accession>A0A0P6W6Z3</accession>